<reference evidence="5 6" key="1">
    <citation type="submission" date="2015-09" db="EMBL/GenBank/DDBJ databases">
        <title>Sorangium comparison.</title>
        <authorList>
            <person name="Zaburannyi N."/>
            <person name="Bunk B."/>
            <person name="Overmann J."/>
            <person name="Mueller R."/>
        </authorList>
    </citation>
    <scope>NUCLEOTIDE SEQUENCE [LARGE SCALE GENOMIC DNA]</scope>
    <source>
        <strain evidence="5 6">So ce836</strain>
    </source>
</reference>
<keyword evidence="2" id="KW-0238">DNA-binding</keyword>
<keyword evidence="1" id="KW-0805">Transcription regulation</keyword>
<protein>
    <submittedName>
        <fullName evidence="5">Cro/CI family transcriptional regulator</fullName>
    </submittedName>
</protein>
<name>A0A4P2QEH5_SORCE</name>
<keyword evidence="3" id="KW-0804">Transcription</keyword>
<dbReference type="GO" id="GO:0003700">
    <property type="term" value="F:DNA-binding transcription factor activity"/>
    <property type="evidence" value="ECO:0007669"/>
    <property type="project" value="TreeGrafter"/>
</dbReference>
<sequence>MQSPSVETIMGYVGANVRRLRMKRGMTQEGLAEAVDLHLTFIQRIEAGRANLTLTTVVALASALEVAPARLLRPAKLPEVKRGRPRKAPK</sequence>
<dbReference type="GO" id="GO:0003677">
    <property type="term" value="F:DNA binding"/>
    <property type="evidence" value="ECO:0007669"/>
    <property type="project" value="UniProtKB-KW"/>
</dbReference>
<dbReference type="GO" id="GO:0005829">
    <property type="term" value="C:cytosol"/>
    <property type="evidence" value="ECO:0007669"/>
    <property type="project" value="TreeGrafter"/>
</dbReference>
<evidence type="ECO:0000259" key="4">
    <source>
        <dbReference type="PROSITE" id="PS50943"/>
    </source>
</evidence>
<dbReference type="InterPro" id="IPR010982">
    <property type="entry name" value="Lambda_DNA-bd_dom_sf"/>
</dbReference>
<evidence type="ECO:0000256" key="1">
    <source>
        <dbReference type="ARBA" id="ARBA00023015"/>
    </source>
</evidence>
<evidence type="ECO:0000313" key="5">
    <source>
        <dbReference type="EMBL" id="AUX28149.1"/>
    </source>
</evidence>
<evidence type="ECO:0000256" key="2">
    <source>
        <dbReference type="ARBA" id="ARBA00023125"/>
    </source>
</evidence>
<dbReference type="InterPro" id="IPR050807">
    <property type="entry name" value="TransReg_Diox_bact_type"/>
</dbReference>
<evidence type="ECO:0000313" key="6">
    <source>
        <dbReference type="Proteomes" id="UP000295497"/>
    </source>
</evidence>
<dbReference type="Pfam" id="PF01381">
    <property type="entry name" value="HTH_3"/>
    <property type="match status" value="1"/>
</dbReference>
<dbReference type="PANTHER" id="PTHR46797">
    <property type="entry name" value="HTH-TYPE TRANSCRIPTIONAL REGULATOR"/>
    <property type="match status" value="1"/>
</dbReference>
<evidence type="ECO:0000256" key="3">
    <source>
        <dbReference type="ARBA" id="ARBA00023163"/>
    </source>
</evidence>
<dbReference type="Gene3D" id="1.10.260.40">
    <property type="entry name" value="lambda repressor-like DNA-binding domains"/>
    <property type="match status" value="1"/>
</dbReference>
<gene>
    <name evidence="5" type="ORF">SOCE836_002170</name>
</gene>
<dbReference type="PANTHER" id="PTHR46797:SF23">
    <property type="entry name" value="HTH-TYPE TRANSCRIPTIONAL REGULATOR SUTR"/>
    <property type="match status" value="1"/>
</dbReference>
<accession>A0A4P2QEH5</accession>
<dbReference type="SUPFAM" id="SSF47413">
    <property type="entry name" value="lambda repressor-like DNA-binding domains"/>
    <property type="match status" value="1"/>
</dbReference>
<dbReference type="PROSITE" id="PS50943">
    <property type="entry name" value="HTH_CROC1"/>
    <property type="match status" value="1"/>
</dbReference>
<feature type="domain" description="HTH cro/C1-type" evidence="4">
    <location>
        <begin position="17"/>
        <end position="71"/>
    </location>
</feature>
<dbReference type="EMBL" id="CP012672">
    <property type="protein sequence ID" value="AUX28149.1"/>
    <property type="molecule type" value="Genomic_DNA"/>
</dbReference>
<dbReference type="InterPro" id="IPR001387">
    <property type="entry name" value="Cro/C1-type_HTH"/>
</dbReference>
<dbReference type="Proteomes" id="UP000295497">
    <property type="component" value="Chromosome"/>
</dbReference>
<dbReference type="SMART" id="SM00530">
    <property type="entry name" value="HTH_XRE"/>
    <property type="match status" value="1"/>
</dbReference>
<dbReference type="CDD" id="cd00093">
    <property type="entry name" value="HTH_XRE"/>
    <property type="match status" value="1"/>
</dbReference>
<dbReference type="AlphaFoldDB" id="A0A4P2QEH5"/>
<organism evidence="5 6">
    <name type="scientific">Sorangium cellulosum</name>
    <name type="common">Polyangium cellulosum</name>
    <dbReference type="NCBI Taxonomy" id="56"/>
    <lineage>
        <taxon>Bacteria</taxon>
        <taxon>Pseudomonadati</taxon>
        <taxon>Myxococcota</taxon>
        <taxon>Polyangia</taxon>
        <taxon>Polyangiales</taxon>
        <taxon>Polyangiaceae</taxon>
        <taxon>Sorangium</taxon>
    </lineage>
</organism>
<proteinExistence type="predicted"/>